<dbReference type="OrthoDB" id="3286086at2"/>
<keyword evidence="2" id="KW-1185">Reference proteome</keyword>
<accession>V6IVI0</accession>
<evidence type="ECO:0000313" key="1">
    <source>
        <dbReference type="EMBL" id="EST11213.1"/>
    </source>
</evidence>
<dbReference type="EMBL" id="AWTC01000013">
    <property type="protein sequence ID" value="EST11213.1"/>
    <property type="molecule type" value="Genomic_DNA"/>
</dbReference>
<name>V6IVI0_9BACL</name>
<evidence type="ECO:0008006" key="3">
    <source>
        <dbReference type="Google" id="ProtNLM"/>
    </source>
</evidence>
<dbReference type="AlphaFoldDB" id="V6IVI0"/>
<dbReference type="Proteomes" id="UP000018296">
    <property type="component" value="Unassembled WGS sequence"/>
</dbReference>
<dbReference type="InterPro" id="IPR008930">
    <property type="entry name" value="Terpenoid_cyclase/PrenylTrfase"/>
</dbReference>
<proteinExistence type="predicted"/>
<protein>
    <recommendedName>
        <fullName evidence="3">Prenyltransferase</fullName>
    </recommendedName>
</protein>
<dbReference type="PATRIC" id="fig|1395513.3.peg.2729"/>
<dbReference type="SUPFAM" id="SSF48239">
    <property type="entry name" value="Terpenoid cyclases/Protein prenyltransferases"/>
    <property type="match status" value="1"/>
</dbReference>
<sequence>MKLLKSDFNSIKTWMHRNARPLDLARWNYHFENGSGENVLTYLQAYQNQDGGFGHALEPDSWNPNSTPIQTTTAIEILEEIHFDDKQHLLIQQILNFLESGTDFEEGRWQNTVSSNNHYPHAPWWHTDSDSNSRREYNPTAILAGFILAFSDKGSDLFSEGFNLSQELSKSFLLQPQLDMHPLLCVQHMLAYIKKAEIQNHFEYYSLCKLLDQQITHLINRDADHWNDYGCRPTTFIKSPDNPAYKENKEIVDRELDYLLNTRNADGVWDITWKWSSFNKEFAISENWWKANVVIKNTLLLQAFGRFEA</sequence>
<dbReference type="RefSeq" id="WP_023510924.1">
    <property type="nucleotide sequence ID" value="NZ_AWTC01000013.1"/>
</dbReference>
<reference evidence="1 2" key="1">
    <citation type="journal article" date="2013" name="Genome Announc.">
        <title>Genome Sequence of Sporolactobacillus laevolacticus DSM442, an Efficient Polymer-Grade D-Lactate Producer from Agricultural Waste Cottonseed as a Nitrogen Source.</title>
        <authorList>
            <person name="Wang H."/>
            <person name="Wang L."/>
            <person name="Ju J."/>
            <person name="Yu B."/>
            <person name="Ma Y."/>
        </authorList>
    </citation>
    <scope>NUCLEOTIDE SEQUENCE [LARGE SCALE GENOMIC DNA]</scope>
    <source>
        <strain evidence="1 2">DSM 442</strain>
    </source>
</reference>
<gene>
    <name evidence="1" type="ORF">P343_13450</name>
</gene>
<dbReference type="STRING" id="1395513.P343_13450"/>
<comment type="caution">
    <text evidence="1">The sequence shown here is derived from an EMBL/GenBank/DDBJ whole genome shotgun (WGS) entry which is preliminary data.</text>
</comment>
<organism evidence="1 2">
    <name type="scientific">Sporolactobacillus laevolacticus DSM 442</name>
    <dbReference type="NCBI Taxonomy" id="1395513"/>
    <lineage>
        <taxon>Bacteria</taxon>
        <taxon>Bacillati</taxon>
        <taxon>Bacillota</taxon>
        <taxon>Bacilli</taxon>
        <taxon>Bacillales</taxon>
        <taxon>Sporolactobacillaceae</taxon>
        <taxon>Sporolactobacillus</taxon>
    </lineage>
</organism>
<dbReference type="eggNOG" id="ENOG502Z95C">
    <property type="taxonomic scope" value="Bacteria"/>
</dbReference>
<evidence type="ECO:0000313" key="2">
    <source>
        <dbReference type="Proteomes" id="UP000018296"/>
    </source>
</evidence>